<feature type="transmembrane region" description="Helical" evidence="1">
    <location>
        <begin position="230"/>
        <end position="249"/>
    </location>
</feature>
<name>A0A6M8HVC7_9PROT</name>
<protein>
    <submittedName>
        <fullName evidence="3">Acyltransferase</fullName>
    </submittedName>
</protein>
<dbReference type="AlphaFoldDB" id="A0A6M8HVC7"/>
<feature type="transmembrane region" description="Helical" evidence="1">
    <location>
        <begin position="193"/>
        <end position="210"/>
    </location>
</feature>
<reference evidence="3 4" key="1">
    <citation type="journal article" date="2014" name="World J. Microbiol. Biotechnol.">
        <title>Biodiversity and physiological characteristics of Antarctic and Arctic lichens-associated bacteria.</title>
        <authorList>
            <person name="Lee Y.M."/>
            <person name="Kim E.H."/>
            <person name="Lee H.K."/>
            <person name="Hong S.G."/>
        </authorList>
    </citation>
    <scope>NUCLEOTIDE SEQUENCE [LARGE SCALE GENOMIC DNA]</scope>
    <source>
        <strain evidence="3 4">PAMC 26569</strain>
    </source>
</reference>
<feature type="transmembrane region" description="Helical" evidence="1">
    <location>
        <begin position="355"/>
        <end position="373"/>
    </location>
</feature>
<keyword evidence="3" id="KW-0012">Acyltransferase</keyword>
<gene>
    <name evidence="3" type="ORF">HN018_20515</name>
</gene>
<organism evidence="3 4">
    <name type="scientific">Lichenicola cladoniae</name>
    <dbReference type="NCBI Taxonomy" id="1484109"/>
    <lineage>
        <taxon>Bacteria</taxon>
        <taxon>Pseudomonadati</taxon>
        <taxon>Pseudomonadota</taxon>
        <taxon>Alphaproteobacteria</taxon>
        <taxon>Acetobacterales</taxon>
        <taxon>Acetobacteraceae</taxon>
        <taxon>Lichenicola</taxon>
    </lineage>
</organism>
<evidence type="ECO:0000313" key="3">
    <source>
        <dbReference type="EMBL" id="QKE92101.1"/>
    </source>
</evidence>
<dbReference type="GO" id="GO:0000271">
    <property type="term" value="P:polysaccharide biosynthetic process"/>
    <property type="evidence" value="ECO:0007669"/>
    <property type="project" value="TreeGrafter"/>
</dbReference>
<proteinExistence type="predicted"/>
<feature type="domain" description="Acyltransferase 3" evidence="2">
    <location>
        <begin position="25"/>
        <end position="370"/>
    </location>
</feature>
<dbReference type="GO" id="GO:0016020">
    <property type="term" value="C:membrane"/>
    <property type="evidence" value="ECO:0007669"/>
    <property type="project" value="TreeGrafter"/>
</dbReference>
<feature type="transmembrane region" description="Helical" evidence="1">
    <location>
        <begin position="288"/>
        <end position="308"/>
    </location>
</feature>
<keyword evidence="1" id="KW-0812">Transmembrane</keyword>
<feature type="transmembrane region" description="Helical" evidence="1">
    <location>
        <begin position="166"/>
        <end position="186"/>
    </location>
</feature>
<keyword evidence="3" id="KW-0808">Transferase</keyword>
<feature type="transmembrane region" description="Helical" evidence="1">
    <location>
        <begin position="261"/>
        <end position="282"/>
    </location>
</feature>
<evidence type="ECO:0000313" key="4">
    <source>
        <dbReference type="Proteomes" id="UP000500767"/>
    </source>
</evidence>
<keyword evidence="1" id="KW-1133">Transmembrane helix</keyword>
<dbReference type="PANTHER" id="PTHR23028:SF131">
    <property type="entry name" value="BLR2367 PROTEIN"/>
    <property type="match status" value="1"/>
</dbReference>
<accession>A0A6M8HVC7</accession>
<evidence type="ECO:0000256" key="1">
    <source>
        <dbReference type="SAM" id="Phobius"/>
    </source>
</evidence>
<dbReference type="InterPro" id="IPR050879">
    <property type="entry name" value="Acyltransferase_3"/>
</dbReference>
<keyword evidence="4" id="KW-1185">Reference proteome</keyword>
<sequence>MRSETARLGVLEPDEMGGTPRLVFANQLRGIAALAVVVSHLVGVFWWSRDFIALATSTPVQQGTRPGFTAIVASPWFMAGPFGVALFFLISGLVIPFSLDRLSTRGFLLARILRIYPTYIAALLIEILVLHLNGWFWNKQFPYSTGTILANLLLVHTVSGSPSIDLVNWSLSIELKFYMIAALVAPALRRRKLWLPVAIGSVLTVIALLLRLPSPGSGVVASSFDTVRQTLRMESVYLVFMLIGMLFTLRLRSVANGGLTVAGLLGSIMVLLVLFVFCWRIGPQAEQYPIVLFNYGYALMLFSASFLFRKRIRRAWLLDRLADISYPIYVVHMIVGASIMKLLLLRFGWSPLSCLITALISLLALAIILHRLVERPSISIGRTLAKACFR</sequence>
<feature type="transmembrane region" description="Helical" evidence="1">
    <location>
        <begin position="30"/>
        <end position="48"/>
    </location>
</feature>
<feature type="transmembrane region" description="Helical" evidence="1">
    <location>
        <begin position="116"/>
        <end position="137"/>
    </location>
</feature>
<dbReference type="RefSeq" id="WP_171833783.1">
    <property type="nucleotide sequence ID" value="NZ_CP053708.1"/>
</dbReference>
<dbReference type="GO" id="GO:0016747">
    <property type="term" value="F:acyltransferase activity, transferring groups other than amino-acyl groups"/>
    <property type="evidence" value="ECO:0007669"/>
    <property type="project" value="InterPro"/>
</dbReference>
<dbReference type="Pfam" id="PF01757">
    <property type="entry name" value="Acyl_transf_3"/>
    <property type="match status" value="1"/>
</dbReference>
<keyword evidence="1" id="KW-0472">Membrane</keyword>
<evidence type="ECO:0000259" key="2">
    <source>
        <dbReference type="Pfam" id="PF01757"/>
    </source>
</evidence>
<dbReference type="EMBL" id="CP053708">
    <property type="protein sequence ID" value="QKE92101.1"/>
    <property type="molecule type" value="Genomic_DNA"/>
</dbReference>
<feature type="transmembrane region" description="Helical" evidence="1">
    <location>
        <begin position="329"/>
        <end position="349"/>
    </location>
</feature>
<feature type="transmembrane region" description="Helical" evidence="1">
    <location>
        <begin position="68"/>
        <end position="95"/>
    </location>
</feature>
<dbReference type="KEGG" id="lck:HN018_20515"/>
<dbReference type="PANTHER" id="PTHR23028">
    <property type="entry name" value="ACETYLTRANSFERASE"/>
    <property type="match status" value="1"/>
</dbReference>
<dbReference type="InterPro" id="IPR002656">
    <property type="entry name" value="Acyl_transf_3_dom"/>
</dbReference>
<dbReference type="Proteomes" id="UP000500767">
    <property type="component" value="Chromosome"/>
</dbReference>